<comment type="subcellular location">
    <subcellularLocation>
        <location evidence="1">Golgi apparatus membrane</location>
        <topology evidence="1">Single-pass type II membrane protein</topology>
    </subcellularLocation>
</comment>
<evidence type="ECO:0000313" key="12">
    <source>
        <dbReference type="Proteomes" id="UP001165063"/>
    </source>
</evidence>
<evidence type="ECO:0000256" key="7">
    <source>
        <dbReference type="ARBA" id="ARBA00022989"/>
    </source>
</evidence>
<evidence type="ECO:0000256" key="4">
    <source>
        <dbReference type="ARBA" id="ARBA00022679"/>
    </source>
</evidence>
<comment type="caution">
    <text evidence="11">The sequence shown here is derived from an EMBL/GenBank/DDBJ whole genome shotgun (WGS) entry which is preliminary data.</text>
</comment>
<reference evidence="11" key="1">
    <citation type="submission" date="2023-04" db="EMBL/GenBank/DDBJ databases">
        <title>Ambrosiozyma monospora NBRC 1965.</title>
        <authorList>
            <person name="Ichikawa N."/>
            <person name="Sato H."/>
            <person name="Tonouchi N."/>
        </authorList>
    </citation>
    <scope>NUCLEOTIDE SEQUENCE</scope>
    <source>
        <strain evidence="11">NBRC 1965</strain>
    </source>
</reference>
<keyword evidence="8" id="KW-0333">Golgi apparatus</keyword>
<keyword evidence="9 10" id="KW-0472">Membrane</keyword>
<keyword evidence="4" id="KW-0808">Transferase</keyword>
<keyword evidence="6" id="KW-0735">Signal-anchor</keyword>
<evidence type="ECO:0000256" key="2">
    <source>
        <dbReference type="ARBA" id="ARBA00004922"/>
    </source>
</evidence>
<evidence type="ECO:0000256" key="1">
    <source>
        <dbReference type="ARBA" id="ARBA00004323"/>
    </source>
</evidence>
<dbReference type="EMBL" id="BSXU01000653">
    <property type="protein sequence ID" value="GMG21404.1"/>
    <property type="molecule type" value="Genomic_DNA"/>
</dbReference>
<keyword evidence="5 10" id="KW-0812">Transmembrane</keyword>
<dbReference type="GO" id="GO:0000026">
    <property type="term" value="F:alpha-1,2-mannosyltransferase activity"/>
    <property type="evidence" value="ECO:0007669"/>
    <property type="project" value="TreeGrafter"/>
</dbReference>
<evidence type="ECO:0000256" key="10">
    <source>
        <dbReference type="SAM" id="Phobius"/>
    </source>
</evidence>
<dbReference type="GO" id="GO:0000139">
    <property type="term" value="C:Golgi membrane"/>
    <property type="evidence" value="ECO:0007669"/>
    <property type="project" value="UniProtKB-SubCell"/>
</dbReference>
<proteinExistence type="inferred from homology"/>
<name>A0A9W6YVP9_AMBMO</name>
<comment type="pathway">
    <text evidence="2">Protein modification; protein glycosylation.</text>
</comment>
<protein>
    <submittedName>
        <fullName evidence="11">Unnamed protein product</fullName>
    </submittedName>
</protein>
<dbReference type="OrthoDB" id="4484309at2759"/>
<accession>A0A9W6YVP9</accession>
<organism evidence="11 12">
    <name type="scientific">Ambrosiozyma monospora</name>
    <name type="common">Yeast</name>
    <name type="synonym">Endomycopsis monosporus</name>
    <dbReference type="NCBI Taxonomy" id="43982"/>
    <lineage>
        <taxon>Eukaryota</taxon>
        <taxon>Fungi</taxon>
        <taxon>Dikarya</taxon>
        <taxon>Ascomycota</taxon>
        <taxon>Saccharomycotina</taxon>
        <taxon>Pichiomycetes</taxon>
        <taxon>Pichiales</taxon>
        <taxon>Pichiaceae</taxon>
        <taxon>Ambrosiozyma</taxon>
    </lineage>
</organism>
<comment type="similarity">
    <text evidence="3">Belongs to the MNN1/MNT family.</text>
</comment>
<keyword evidence="12" id="KW-1185">Reference proteome</keyword>
<evidence type="ECO:0000256" key="8">
    <source>
        <dbReference type="ARBA" id="ARBA00023034"/>
    </source>
</evidence>
<dbReference type="PANTHER" id="PTHR31646">
    <property type="entry name" value="ALPHA-1,2-MANNOSYLTRANSFERASE MNN2"/>
    <property type="match status" value="1"/>
</dbReference>
<evidence type="ECO:0000313" key="11">
    <source>
        <dbReference type="EMBL" id="GMG21404.1"/>
    </source>
</evidence>
<feature type="transmembrane region" description="Helical" evidence="10">
    <location>
        <begin position="21"/>
        <end position="43"/>
    </location>
</feature>
<evidence type="ECO:0000256" key="9">
    <source>
        <dbReference type="ARBA" id="ARBA00023136"/>
    </source>
</evidence>
<dbReference type="InterPro" id="IPR029044">
    <property type="entry name" value="Nucleotide-diphossugar_trans"/>
</dbReference>
<gene>
    <name evidence="11" type="ORF">Amon01_000196800</name>
</gene>
<keyword evidence="7 10" id="KW-1133">Transmembrane helix</keyword>
<evidence type="ECO:0000256" key="5">
    <source>
        <dbReference type="ARBA" id="ARBA00022692"/>
    </source>
</evidence>
<dbReference type="GO" id="GO:0046354">
    <property type="term" value="P:mannan biosynthetic process"/>
    <property type="evidence" value="ECO:0007669"/>
    <property type="project" value="UniProtKB-ARBA"/>
</dbReference>
<dbReference type="Gene3D" id="3.90.550.10">
    <property type="entry name" value="Spore Coat Polysaccharide Biosynthesis Protein SpsA, Chain A"/>
    <property type="match status" value="1"/>
</dbReference>
<dbReference type="Pfam" id="PF11051">
    <property type="entry name" value="Mannosyl_trans3"/>
    <property type="match status" value="2"/>
</dbReference>
<sequence>MGSILLIRSNLIFHKIFRKRNLAVILLTVLIYLIHFGITYTPLKTEQAKQNSKLATQLTYYFQNNLRPNCDELNEYTKSSQAMWQYYGYPDNNDQFNKQSLSKLLKISNDQEASLKSIHRSLLEQVLTEANPIYRGYLNLMNDFYSTDSQGIVYVSGKEYYWLTIVSIKYIRDRLHDDIPIEIFMPHKDKHDQFCNKMRLVFGNIFCSYFDQYLPRHVISEMSGYQFKSLALLLTRFNHVLYLDSDNIPLIEPSKLFESEKYKTHGMIVWPDFWKRSTNPLYYSFTNLQFEVIGTTPSVESGQMLINKRTHLKTLLLSYYYNLYGPTYFYPLFSQGFPGEGDKESFYLASRATKEGSFLPSGIKTQICGVLDSKNAFSGNAILQVDPSDFNKIAFFHSNYPKIQVDKLDKSYYTDKITKSNRRSWSLIRGARKETDNNTGLKSLKEKLNFDLELAVWESMFELCSVDFKGFRLFDGIGNDEMADQLKERVAYLKHAD</sequence>
<dbReference type="InterPro" id="IPR022751">
    <property type="entry name" value="Alpha_mannosyltransferase"/>
</dbReference>
<dbReference type="PANTHER" id="PTHR31646:SF1">
    <property type="entry name" value="ALPHA-1,2-MANNOSYLTRANSFERASE MNN2"/>
    <property type="match status" value="1"/>
</dbReference>
<evidence type="ECO:0000256" key="6">
    <source>
        <dbReference type="ARBA" id="ARBA00022968"/>
    </source>
</evidence>
<dbReference type="AlphaFoldDB" id="A0A9W6YVP9"/>
<dbReference type="SUPFAM" id="SSF53448">
    <property type="entry name" value="Nucleotide-diphospho-sugar transferases"/>
    <property type="match status" value="1"/>
</dbReference>
<evidence type="ECO:0000256" key="3">
    <source>
        <dbReference type="ARBA" id="ARBA00009105"/>
    </source>
</evidence>
<dbReference type="Proteomes" id="UP001165063">
    <property type="component" value="Unassembled WGS sequence"/>
</dbReference>